<evidence type="ECO:0000313" key="1">
    <source>
        <dbReference type="EMBL" id="GKV12678.1"/>
    </source>
</evidence>
<dbReference type="EMBL" id="BPVZ01000037">
    <property type="protein sequence ID" value="GKV12678.1"/>
    <property type="molecule type" value="Genomic_DNA"/>
</dbReference>
<accession>A0AAV5JMT6</accession>
<name>A0AAV5JMT6_9ROSI</name>
<sequence>MKPKELALMCLVESFGLASDQNLSEVLADLVSNFADLGFMICLYFMVLKPFDIQILVS</sequence>
<evidence type="ECO:0000313" key="2">
    <source>
        <dbReference type="Proteomes" id="UP001054252"/>
    </source>
</evidence>
<comment type="caution">
    <text evidence="1">The sequence shown here is derived from an EMBL/GenBank/DDBJ whole genome shotgun (WGS) entry which is preliminary data.</text>
</comment>
<dbReference type="Proteomes" id="UP001054252">
    <property type="component" value="Unassembled WGS sequence"/>
</dbReference>
<dbReference type="AlphaFoldDB" id="A0AAV5JMT6"/>
<gene>
    <name evidence="1" type="ORF">SLEP1_g23798</name>
</gene>
<proteinExistence type="predicted"/>
<protein>
    <submittedName>
        <fullName evidence="1">Uncharacterized protein</fullName>
    </submittedName>
</protein>
<reference evidence="1 2" key="1">
    <citation type="journal article" date="2021" name="Commun. Biol.">
        <title>The genome of Shorea leprosula (Dipterocarpaceae) highlights the ecological relevance of drought in aseasonal tropical rainforests.</title>
        <authorList>
            <person name="Ng K.K.S."/>
            <person name="Kobayashi M.J."/>
            <person name="Fawcett J.A."/>
            <person name="Hatakeyama M."/>
            <person name="Paape T."/>
            <person name="Ng C.H."/>
            <person name="Ang C.C."/>
            <person name="Tnah L.H."/>
            <person name="Lee C.T."/>
            <person name="Nishiyama T."/>
            <person name="Sese J."/>
            <person name="O'Brien M.J."/>
            <person name="Copetti D."/>
            <person name="Mohd Noor M.I."/>
            <person name="Ong R.C."/>
            <person name="Putra M."/>
            <person name="Sireger I.Z."/>
            <person name="Indrioko S."/>
            <person name="Kosugi Y."/>
            <person name="Izuno A."/>
            <person name="Isagi Y."/>
            <person name="Lee S.L."/>
            <person name="Shimizu K.K."/>
        </authorList>
    </citation>
    <scope>NUCLEOTIDE SEQUENCE [LARGE SCALE GENOMIC DNA]</scope>
    <source>
        <strain evidence="1">214</strain>
    </source>
</reference>
<keyword evidence="2" id="KW-1185">Reference proteome</keyword>
<organism evidence="1 2">
    <name type="scientific">Rubroshorea leprosula</name>
    <dbReference type="NCBI Taxonomy" id="152421"/>
    <lineage>
        <taxon>Eukaryota</taxon>
        <taxon>Viridiplantae</taxon>
        <taxon>Streptophyta</taxon>
        <taxon>Embryophyta</taxon>
        <taxon>Tracheophyta</taxon>
        <taxon>Spermatophyta</taxon>
        <taxon>Magnoliopsida</taxon>
        <taxon>eudicotyledons</taxon>
        <taxon>Gunneridae</taxon>
        <taxon>Pentapetalae</taxon>
        <taxon>rosids</taxon>
        <taxon>malvids</taxon>
        <taxon>Malvales</taxon>
        <taxon>Dipterocarpaceae</taxon>
        <taxon>Rubroshorea</taxon>
    </lineage>
</organism>